<keyword evidence="1" id="KW-0732">Signal</keyword>
<evidence type="ECO:0008006" key="4">
    <source>
        <dbReference type="Google" id="ProtNLM"/>
    </source>
</evidence>
<proteinExistence type="predicted"/>
<evidence type="ECO:0000313" key="2">
    <source>
        <dbReference type="EMBL" id="KAK6739344.1"/>
    </source>
</evidence>
<accession>A0ABR1CLU1</accession>
<gene>
    <name evidence="2" type="primary">Necator_chrII.g8819</name>
    <name evidence="2" type="ORF">RB195_021024</name>
</gene>
<protein>
    <recommendedName>
        <fullName evidence="4">Saposin B-type domain-containing protein</fullName>
    </recommendedName>
</protein>
<reference evidence="2 3" key="1">
    <citation type="submission" date="2023-08" db="EMBL/GenBank/DDBJ databases">
        <title>A Necator americanus chromosomal reference genome.</title>
        <authorList>
            <person name="Ilik V."/>
            <person name="Petrzelkova K.J."/>
            <person name="Pardy F."/>
            <person name="Fuh T."/>
            <person name="Niatou-Singa F.S."/>
            <person name="Gouil Q."/>
            <person name="Baker L."/>
            <person name="Ritchie M.E."/>
            <person name="Jex A.R."/>
            <person name="Gazzola D."/>
            <person name="Li H."/>
            <person name="Toshio Fujiwara R."/>
            <person name="Zhan B."/>
            <person name="Aroian R.V."/>
            <person name="Pafco B."/>
            <person name="Schwarz E.M."/>
        </authorList>
    </citation>
    <scope>NUCLEOTIDE SEQUENCE [LARGE SCALE GENOMIC DNA]</scope>
    <source>
        <strain evidence="2 3">Aroian</strain>
        <tissue evidence="2">Whole animal</tissue>
    </source>
</reference>
<evidence type="ECO:0000313" key="3">
    <source>
        <dbReference type="Proteomes" id="UP001303046"/>
    </source>
</evidence>
<comment type="caution">
    <text evidence="2">The sequence shown here is derived from an EMBL/GenBank/DDBJ whole genome shotgun (WGS) entry which is preliminary data.</text>
</comment>
<feature type="signal peptide" evidence="1">
    <location>
        <begin position="1"/>
        <end position="21"/>
    </location>
</feature>
<dbReference type="Proteomes" id="UP001303046">
    <property type="component" value="Unassembled WGS sequence"/>
</dbReference>
<evidence type="ECO:0000256" key="1">
    <source>
        <dbReference type="SAM" id="SignalP"/>
    </source>
</evidence>
<dbReference type="EMBL" id="JAVFWL010000002">
    <property type="protein sequence ID" value="KAK6739344.1"/>
    <property type="molecule type" value="Genomic_DNA"/>
</dbReference>
<keyword evidence="3" id="KW-1185">Reference proteome</keyword>
<name>A0ABR1CLU1_NECAM</name>
<organism evidence="2 3">
    <name type="scientific">Necator americanus</name>
    <name type="common">Human hookworm</name>
    <dbReference type="NCBI Taxonomy" id="51031"/>
    <lineage>
        <taxon>Eukaryota</taxon>
        <taxon>Metazoa</taxon>
        <taxon>Ecdysozoa</taxon>
        <taxon>Nematoda</taxon>
        <taxon>Chromadorea</taxon>
        <taxon>Rhabditida</taxon>
        <taxon>Rhabditina</taxon>
        <taxon>Rhabditomorpha</taxon>
        <taxon>Strongyloidea</taxon>
        <taxon>Ancylostomatidae</taxon>
        <taxon>Bunostominae</taxon>
        <taxon>Necator</taxon>
    </lineage>
</organism>
<feature type="chain" id="PRO_5046380711" description="Saposin B-type domain-containing protein" evidence="1">
    <location>
        <begin position="22"/>
        <end position="117"/>
    </location>
</feature>
<sequence>MPVSAPLRVLAFFLLIRMAQQCSKSNSQHQLSLRTRPVGAALCVSCKDFLNEIKLGVPKKLDILVDRTRKAARDSLPFYNYFDNTIVDFLSTSVRNCSKRLLSYIDPSRECTMLMMC</sequence>